<reference evidence="2 3" key="1">
    <citation type="journal article" date="2013" name="Proc. Natl. Acad. Sci. U.S.A.">
        <title>Twelve previously unknown phage genera are ubiquitous in global oceans.</title>
        <authorList>
            <person name="Holmfeldt K."/>
            <person name="Solonenko N."/>
            <person name="Shah M."/>
            <person name="Corrier K."/>
            <person name="Riemann L."/>
            <person name="Verberkmoes N.C."/>
            <person name="Sullivan M.B."/>
        </authorList>
    </citation>
    <scope>NUCLEOTIDE SEQUENCE [LARGE SCALE GENOMIC DNA]</scope>
    <source>
        <strain evidence="2">Phi12:2</strain>
    </source>
</reference>
<feature type="compositionally biased region" description="Basic and acidic residues" evidence="1">
    <location>
        <begin position="66"/>
        <end position="79"/>
    </location>
</feature>
<proteinExistence type="predicted"/>
<dbReference type="KEGG" id="vg:16880837"/>
<keyword evidence="3" id="KW-1185">Reference proteome</keyword>
<feature type="region of interest" description="Disordered" evidence="1">
    <location>
        <begin position="64"/>
        <end position="85"/>
    </location>
</feature>
<organism evidence="2 3">
    <name type="scientific">Cellulophaga phage phi12:2</name>
    <dbReference type="NCBI Taxonomy" id="1327969"/>
    <lineage>
        <taxon>Viruses</taxon>
        <taxon>Viruses incertae sedis</taxon>
        <taxon>Obscuriviridae</taxon>
        <taxon>Cebaduodecimvirus</taxon>
        <taxon>Cebaduodecimvirus phi12duo</taxon>
    </lineage>
</organism>
<sequence length="85" mass="10135">MILPNTWFCIKYSDQTNVKWFRAKKGRRKDSVLKYFRSKPNFKWGKVFTAHEKTLLFWFNASTEGVSDRRTSNKIKPNENESNNA</sequence>
<accession>R9ZXN7</accession>
<evidence type="ECO:0000256" key="1">
    <source>
        <dbReference type="SAM" id="MobiDB-lite"/>
    </source>
</evidence>
<dbReference type="GeneID" id="16880837"/>
<gene>
    <name evidence="2" type="ORF">Phi12:2_pg13</name>
</gene>
<protein>
    <submittedName>
        <fullName evidence="2">Structural protein</fullName>
    </submittedName>
</protein>
<dbReference type="Proteomes" id="UP000014733">
    <property type="component" value="Segment"/>
</dbReference>
<evidence type="ECO:0000313" key="3">
    <source>
        <dbReference type="Proteomes" id="UP000014733"/>
    </source>
</evidence>
<name>R9ZXN7_9VIRU</name>
<dbReference type="RefSeq" id="YP_008241495.1">
    <property type="nucleotide sequence ID" value="NC_021797.1"/>
</dbReference>
<evidence type="ECO:0000313" key="2">
    <source>
        <dbReference type="EMBL" id="AGO47290.1"/>
    </source>
</evidence>
<reference evidence="3" key="2">
    <citation type="submission" date="2013-03" db="EMBL/GenBank/DDBJ databases">
        <title>The Cellulophaga phages: a novel, diverse, and globally ubiquitous model system.</title>
        <authorList>
            <person name="Holmfeldt K."/>
            <person name="Solonenko N."/>
            <person name="Shah M."/>
            <person name="Corrier K."/>
            <person name="Riemann L."/>
            <person name="VerBerkmoes N.C."/>
            <person name="Sullivan M.B."/>
        </authorList>
    </citation>
    <scope>NUCLEOTIDE SEQUENCE [LARGE SCALE GENOMIC DNA]</scope>
</reference>
<dbReference type="EMBL" id="KC821606">
    <property type="protein sequence ID" value="AGO47290.1"/>
    <property type="molecule type" value="Genomic_DNA"/>
</dbReference>
<dbReference type="OrthoDB" id="33204at10239"/>